<organism evidence="1 2">
    <name type="scientific">Camelliibacillus cellulosilyticus</name>
    <dbReference type="NCBI Taxonomy" id="2174486"/>
    <lineage>
        <taxon>Bacteria</taxon>
        <taxon>Bacillati</taxon>
        <taxon>Bacillota</taxon>
        <taxon>Bacilli</taxon>
        <taxon>Bacillales</taxon>
        <taxon>Sporolactobacillaceae</taxon>
        <taxon>Camelliibacillus</taxon>
    </lineage>
</organism>
<sequence>MRLTWQKPEWTRPSTVQVRILPKDNGKTTISFHQEHLADPLVREDMKVYWENALIALKERALCL</sequence>
<dbReference type="InterPro" id="IPR023393">
    <property type="entry name" value="START-like_dom_sf"/>
</dbReference>
<evidence type="ECO:0000313" key="2">
    <source>
        <dbReference type="Proteomes" id="UP001596022"/>
    </source>
</evidence>
<comment type="caution">
    <text evidence="1">The sequence shown here is derived from an EMBL/GenBank/DDBJ whole genome shotgun (WGS) entry which is preliminary data.</text>
</comment>
<evidence type="ECO:0000313" key="1">
    <source>
        <dbReference type="EMBL" id="MFC4619507.1"/>
    </source>
</evidence>
<protein>
    <recommendedName>
        <fullName evidence="3">Activator of Hsp90 ATPase-like protein</fullName>
    </recommendedName>
</protein>
<keyword evidence="2" id="KW-1185">Reference proteome</keyword>
<reference evidence="2" key="1">
    <citation type="journal article" date="2019" name="Int. J. Syst. Evol. Microbiol.">
        <title>The Global Catalogue of Microorganisms (GCM) 10K type strain sequencing project: providing services to taxonomists for standard genome sequencing and annotation.</title>
        <authorList>
            <consortium name="The Broad Institute Genomics Platform"/>
            <consortium name="The Broad Institute Genome Sequencing Center for Infectious Disease"/>
            <person name="Wu L."/>
            <person name="Ma J."/>
        </authorList>
    </citation>
    <scope>NUCLEOTIDE SEQUENCE [LARGE SCALE GENOMIC DNA]</scope>
    <source>
        <strain evidence="2">CGMCC 1.16306</strain>
    </source>
</reference>
<evidence type="ECO:0008006" key="3">
    <source>
        <dbReference type="Google" id="ProtNLM"/>
    </source>
</evidence>
<dbReference type="Gene3D" id="3.30.530.20">
    <property type="match status" value="1"/>
</dbReference>
<dbReference type="EMBL" id="JBHSFW010000009">
    <property type="protein sequence ID" value="MFC4619507.1"/>
    <property type="molecule type" value="Genomic_DNA"/>
</dbReference>
<gene>
    <name evidence="1" type="ORF">ACFO4N_12370</name>
</gene>
<dbReference type="SUPFAM" id="SSF55961">
    <property type="entry name" value="Bet v1-like"/>
    <property type="match status" value="1"/>
</dbReference>
<name>A0ABV9GMQ3_9BACL</name>
<accession>A0ABV9GMQ3</accession>
<proteinExistence type="predicted"/>
<dbReference type="Proteomes" id="UP001596022">
    <property type="component" value="Unassembled WGS sequence"/>
</dbReference>